<protein>
    <recommendedName>
        <fullName evidence="1">Peptidase S74 domain-containing protein</fullName>
    </recommendedName>
</protein>
<accession>A0A1I2FHY9</accession>
<dbReference type="PROSITE" id="PS51688">
    <property type="entry name" value="ICA"/>
    <property type="match status" value="1"/>
</dbReference>
<evidence type="ECO:0000313" key="3">
    <source>
        <dbReference type="Proteomes" id="UP000199119"/>
    </source>
</evidence>
<gene>
    <name evidence="2" type="ORF">SAMN04489711_1113</name>
</gene>
<proteinExistence type="predicted"/>
<dbReference type="AlphaFoldDB" id="A0A1I2FHY9"/>
<dbReference type="OrthoDB" id="9157693at2"/>
<sequence>MSWYRTGTVTLTNGTPNVVGAGTAWLAAKAEAGDAITLQDGRDYEIQAVGSDTSITLTSAYLGASVVGAAYQIKPIATAARLIELSSQAGQLLQTFADVAQRAGVGRFAAGALVDNVLRPSLRGLIDDDTGVNLPGDNVIEQWQGGVKTASVAPDGTPSGTTWKKAPISDSQQTALDGKLPLIGGHLAGSITFDGDSTSIAQKGDIGAPSSLHWGARPSLLSLDANNEALEYSLFVAIHQGVRYLAALTVSEEGSTSGLIKARLYLGNAAPIVFDNSGAGTFPGGIFSQSSISVSSGPGQWFGFKSGAAASTYGAFYRGGTDAPLGYIGSDGGGAIGGGDGSTFVVRSTQNLCLAPDAGVVRPATDNTTALGNSNFRWLTAYLATNPVVTSDARAKLDPKPSLGLDFVLALQPVSYRIADAKVSVETVDDGYDEVQEPLYETRKVAGVEIVIVDGRPVQKAIEREERVPVVDLLPVTNEAGAPLLDAHGDPVMHPVPRMHIVRRPKTRQERKVSEGVRRHEGLFAQQVLAALESMGLTGADFAGLIRDEASDTWGLRYEQFIPALIASVQALHARIKALEGGRDAAA</sequence>
<name>A0A1I2FHY9_9BURK</name>
<dbReference type="RefSeq" id="WP_092940336.1">
    <property type="nucleotide sequence ID" value="NZ_FONX01000011.1"/>
</dbReference>
<keyword evidence="3" id="KW-1185">Reference proteome</keyword>
<feature type="domain" description="Peptidase S74" evidence="1">
    <location>
        <begin position="391"/>
        <end position="583"/>
    </location>
</feature>
<evidence type="ECO:0000313" key="2">
    <source>
        <dbReference type="EMBL" id="SFF05104.1"/>
    </source>
</evidence>
<reference evidence="3" key="1">
    <citation type="submission" date="2016-10" db="EMBL/GenBank/DDBJ databases">
        <authorList>
            <person name="Varghese N."/>
            <person name="Submissions S."/>
        </authorList>
    </citation>
    <scope>NUCLEOTIDE SEQUENCE [LARGE SCALE GENOMIC DNA]</scope>
    <source>
        <strain evidence="3">DSM 27981</strain>
    </source>
</reference>
<dbReference type="InterPro" id="IPR030392">
    <property type="entry name" value="S74_ICA"/>
</dbReference>
<dbReference type="Gene3D" id="4.10.1090.10">
    <property type="entry name" value="Endosialidase, domain 4"/>
    <property type="match status" value="1"/>
</dbReference>
<organism evidence="2 3">
    <name type="scientific">Paracidovorax wautersii</name>
    <dbReference type="NCBI Taxonomy" id="1177982"/>
    <lineage>
        <taxon>Bacteria</taxon>
        <taxon>Pseudomonadati</taxon>
        <taxon>Pseudomonadota</taxon>
        <taxon>Betaproteobacteria</taxon>
        <taxon>Burkholderiales</taxon>
        <taxon>Comamonadaceae</taxon>
        <taxon>Paracidovorax</taxon>
    </lineage>
</organism>
<dbReference type="InterPro" id="IPR044914">
    <property type="entry name" value="Endosialidase_C_dom_sf"/>
</dbReference>
<evidence type="ECO:0000259" key="1">
    <source>
        <dbReference type="PROSITE" id="PS51688"/>
    </source>
</evidence>
<dbReference type="EMBL" id="FONX01000011">
    <property type="protein sequence ID" value="SFF05104.1"/>
    <property type="molecule type" value="Genomic_DNA"/>
</dbReference>
<dbReference type="Proteomes" id="UP000199119">
    <property type="component" value="Unassembled WGS sequence"/>
</dbReference>
<dbReference type="STRING" id="1177982.SAMN04489711_1113"/>